<organism evidence="16 17">
    <name type="scientific">Halomonas halmophila</name>
    <dbReference type="NCBI Taxonomy" id="252"/>
    <lineage>
        <taxon>Bacteria</taxon>
        <taxon>Pseudomonadati</taxon>
        <taxon>Pseudomonadota</taxon>
        <taxon>Gammaproteobacteria</taxon>
        <taxon>Oceanospirillales</taxon>
        <taxon>Halomonadaceae</taxon>
        <taxon>Halomonas</taxon>
    </lineage>
</organism>
<keyword evidence="5 13" id="KW-0808">Transferase</keyword>
<keyword evidence="11 13" id="KW-0411">Iron-sulfur</keyword>
<dbReference type="AlphaFoldDB" id="A0A4Y4F2L5"/>
<feature type="binding site" evidence="13 14">
    <location>
        <position position="99"/>
    </location>
    <ligand>
        <name>[4Fe-4S] cluster</name>
        <dbReference type="ChEBI" id="CHEBI:49883"/>
        <note>4Fe-4S-S-AdoMet</note>
    </ligand>
</feature>
<evidence type="ECO:0000256" key="6">
    <source>
        <dbReference type="ARBA" id="ARBA00022691"/>
    </source>
</evidence>
<comment type="similarity">
    <text evidence="2 13">Belongs to the radical SAM superfamily. Biotin synthase family.</text>
</comment>
<dbReference type="GO" id="GO:0004076">
    <property type="term" value="F:biotin synthase activity"/>
    <property type="evidence" value="ECO:0007669"/>
    <property type="project" value="UniProtKB-UniRule"/>
</dbReference>
<dbReference type="InterPro" id="IPR002684">
    <property type="entry name" value="Biotin_synth/BioAB"/>
</dbReference>
<comment type="cofactor">
    <cofactor evidence="13">
        <name>[2Fe-2S] cluster</name>
        <dbReference type="ChEBI" id="CHEBI:190135"/>
    </cofactor>
    <text evidence="13">Binds 1 [2Fe-2S] cluster. The cluster is coordinated with 3 cysteines and 1 arginine.</text>
</comment>
<keyword evidence="7 13" id="KW-0001">2Fe-2S</keyword>
<dbReference type="PIRSF" id="PIRSF001619">
    <property type="entry name" value="Biotin_synth"/>
    <property type="match status" value="1"/>
</dbReference>
<evidence type="ECO:0000256" key="8">
    <source>
        <dbReference type="ARBA" id="ARBA00022723"/>
    </source>
</evidence>
<keyword evidence="6 13" id="KW-0949">S-adenosyl-L-methionine</keyword>
<dbReference type="Pfam" id="PF04055">
    <property type="entry name" value="Radical_SAM"/>
    <property type="match status" value="1"/>
</dbReference>
<evidence type="ECO:0000256" key="7">
    <source>
        <dbReference type="ARBA" id="ARBA00022714"/>
    </source>
</evidence>
<gene>
    <name evidence="13 16" type="primary">bioB</name>
    <name evidence="16" type="ORF">HHA01_07970</name>
</gene>
<dbReference type="GO" id="GO:0051539">
    <property type="term" value="F:4 iron, 4 sulfur cluster binding"/>
    <property type="evidence" value="ECO:0007669"/>
    <property type="project" value="UniProtKB-KW"/>
</dbReference>
<feature type="binding site" evidence="13 14">
    <location>
        <position position="170"/>
    </location>
    <ligand>
        <name>[2Fe-2S] cluster</name>
        <dbReference type="ChEBI" id="CHEBI:190135"/>
    </ligand>
</feature>
<dbReference type="Pfam" id="PF06968">
    <property type="entry name" value="BATS"/>
    <property type="match status" value="1"/>
</dbReference>
<name>A0A4Y4F2L5_9GAMM</name>
<dbReference type="InterPro" id="IPR010722">
    <property type="entry name" value="BATS_dom"/>
</dbReference>
<comment type="pathway">
    <text evidence="1 13">Cofactor biosynthesis; biotin biosynthesis; biotin from 7,8-diaminononanoate: step 2/2.</text>
</comment>
<evidence type="ECO:0000256" key="14">
    <source>
        <dbReference type="PIRSR" id="PIRSR001619-1"/>
    </source>
</evidence>
<comment type="subunit">
    <text evidence="13">Homodimer.</text>
</comment>
<dbReference type="UniPathway" id="UPA00078">
    <property type="reaction ID" value="UER00162"/>
</dbReference>
<dbReference type="SFLD" id="SFLDF00272">
    <property type="entry name" value="biotin_synthase"/>
    <property type="match status" value="1"/>
</dbReference>
<keyword evidence="10 13" id="KW-0408">Iron</keyword>
<evidence type="ECO:0000256" key="10">
    <source>
        <dbReference type="ARBA" id="ARBA00023004"/>
    </source>
</evidence>
<feature type="binding site" evidence="13 14">
    <location>
        <position position="102"/>
    </location>
    <ligand>
        <name>[4Fe-4S] cluster</name>
        <dbReference type="ChEBI" id="CHEBI:49883"/>
        <note>4Fe-4S-S-AdoMet</note>
    </ligand>
</feature>
<dbReference type="EC" id="2.8.1.6" evidence="3 13"/>
<dbReference type="SFLD" id="SFLDG01060">
    <property type="entry name" value="BATS_domain_containing"/>
    <property type="match status" value="1"/>
</dbReference>
<comment type="function">
    <text evidence="13">Catalyzes the conversion of dethiobiotin (DTB) to biotin by the insertion of a sulfur atom into dethiobiotin via a radical-based mechanism.</text>
</comment>
<keyword evidence="4 13" id="KW-0004">4Fe-4S</keyword>
<evidence type="ECO:0000256" key="11">
    <source>
        <dbReference type="ARBA" id="ARBA00023014"/>
    </source>
</evidence>
<evidence type="ECO:0000259" key="15">
    <source>
        <dbReference type="PROSITE" id="PS51918"/>
    </source>
</evidence>
<comment type="cofactor">
    <cofactor evidence="14">
        <name>[2Fe-2S] cluster</name>
        <dbReference type="ChEBI" id="CHEBI:190135"/>
    </cofactor>
    <text evidence="14">Binds 1 [2Fe-2S] cluster. The cluster is coordinated with 3 cysteines and 1 arginine.</text>
</comment>
<feature type="binding site" evidence="13 14">
    <location>
        <position position="95"/>
    </location>
    <ligand>
        <name>[4Fe-4S] cluster</name>
        <dbReference type="ChEBI" id="CHEBI:49883"/>
        <note>4Fe-4S-S-AdoMet</note>
    </ligand>
</feature>
<dbReference type="SFLD" id="SFLDG01278">
    <property type="entry name" value="biotin_synthase_like"/>
    <property type="match status" value="1"/>
</dbReference>
<keyword evidence="8 13" id="KW-0479">Metal-binding</keyword>
<dbReference type="GO" id="GO:0051537">
    <property type="term" value="F:2 iron, 2 sulfur cluster binding"/>
    <property type="evidence" value="ECO:0007669"/>
    <property type="project" value="UniProtKB-KW"/>
</dbReference>
<evidence type="ECO:0000256" key="2">
    <source>
        <dbReference type="ARBA" id="ARBA00010765"/>
    </source>
</evidence>
<evidence type="ECO:0000256" key="3">
    <source>
        <dbReference type="ARBA" id="ARBA00012236"/>
    </source>
</evidence>
<feature type="binding site" evidence="13 14">
    <location>
        <position position="302"/>
    </location>
    <ligand>
        <name>[2Fe-2S] cluster</name>
        <dbReference type="ChEBI" id="CHEBI:190135"/>
    </ligand>
</feature>
<accession>A0A4Y4F2L5</accession>
<evidence type="ECO:0000313" key="16">
    <source>
        <dbReference type="EMBL" id="GED21820.1"/>
    </source>
</evidence>
<evidence type="ECO:0000256" key="13">
    <source>
        <dbReference type="HAMAP-Rule" id="MF_01694"/>
    </source>
</evidence>
<dbReference type="Gene3D" id="3.20.20.70">
    <property type="entry name" value="Aldolase class I"/>
    <property type="match status" value="1"/>
</dbReference>
<evidence type="ECO:0000313" key="17">
    <source>
        <dbReference type="Proteomes" id="UP000319812"/>
    </source>
</evidence>
<comment type="catalytic activity">
    <reaction evidence="12 13">
        <text>(4R,5S)-dethiobiotin + (sulfur carrier)-SH + 2 reduced [2Fe-2S]-[ferredoxin] + 2 S-adenosyl-L-methionine = (sulfur carrier)-H + biotin + 2 5'-deoxyadenosine + 2 L-methionine + 2 oxidized [2Fe-2S]-[ferredoxin]</text>
        <dbReference type="Rhea" id="RHEA:22060"/>
        <dbReference type="Rhea" id="RHEA-COMP:10000"/>
        <dbReference type="Rhea" id="RHEA-COMP:10001"/>
        <dbReference type="Rhea" id="RHEA-COMP:14737"/>
        <dbReference type="Rhea" id="RHEA-COMP:14739"/>
        <dbReference type="ChEBI" id="CHEBI:17319"/>
        <dbReference type="ChEBI" id="CHEBI:29917"/>
        <dbReference type="ChEBI" id="CHEBI:33737"/>
        <dbReference type="ChEBI" id="CHEBI:33738"/>
        <dbReference type="ChEBI" id="CHEBI:57586"/>
        <dbReference type="ChEBI" id="CHEBI:57844"/>
        <dbReference type="ChEBI" id="CHEBI:59789"/>
        <dbReference type="ChEBI" id="CHEBI:64428"/>
        <dbReference type="ChEBI" id="CHEBI:149473"/>
        <dbReference type="EC" id="2.8.1.6"/>
    </reaction>
</comment>
<dbReference type="FunFam" id="3.20.20.70:FF:000011">
    <property type="entry name" value="Biotin synthase"/>
    <property type="match status" value="1"/>
</dbReference>
<evidence type="ECO:0000256" key="4">
    <source>
        <dbReference type="ARBA" id="ARBA00022485"/>
    </source>
</evidence>
<dbReference type="PANTHER" id="PTHR22976:SF2">
    <property type="entry name" value="BIOTIN SYNTHASE, MITOCHONDRIAL"/>
    <property type="match status" value="1"/>
</dbReference>
<evidence type="ECO:0000256" key="9">
    <source>
        <dbReference type="ARBA" id="ARBA00022756"/>
    </source>
</evidence>
<dbReference type="SMART" id="SM00729">
    <property type="entry name" value="Elp3"/>
    <property type="match status" value="1"/>
</dbReference>
<feature type="binding site" evidence="13 14">
    <location>
        <position position="139"/>
    </location>
    <ligand>
        <name>[2Fe-2S] cluster</name>
        <dbReference type="ChEBI" id="CHEBI:190135"/>
    </ligand>
</feature>
<dbReference type="InterPro" id="IPR013785">
    <property type="entry name" value="Aldolase_TIM"/>
</dbReference>
<dbReference type="CDD" id="cd01335">
    <property type="entry name" value="Radical_SAM"/>
    <property type="match status" value="1"/>
</dbReference>
<evidence type="ECO:0000256" key="5">
    <source>
        <dbReference type="ARBA" id="ARBA00022679"/>
    </source>
</evidence>
<dbReference type="InterPro" id="IPR024177">
    <property type="entry name" value="Biotin_synthase"/>
</dbReference>
<dbReference type="InterPro" id="IPR007197">
    <property type="entry name" value="rSAM"/>
</dbReference>
<feature type="domain" description="Radical SAM core" evidence="15">
    <location>
        <begin position="80"/>
        <end position="307"/>
    </location>
</feature>
<dbReference type="SFLD" id="SFLDS00029">
    <property type="entry name" value="Radical_SAM"/>
    <property type="match status" value="1"/>
</dbReference>
<keyword evidence="17" id="KW-1185">Reference proteome</keyword>
<sequence length="389" mass="43213">MNDRPLTLFVNRDNPAKLTKSEPSMPANSHASAALDLNLDARPEVRHDWRLEEIEALFELPFNDLLFRAQQVHRAHFDPNAVQVSTLLSIKTGACPEDCKYCPQSGHYNTGLGKEKLLEIDKVVEQARAAKEAGASRFCMGAAWRSPRERDLRVVMEMVGRVKALGLETCMTLGMVDSDQASRLAEAGLDYYNHNLDTSPEYYGEVITTRSYADRLDTLANVREAGMKVCSGGILGMGEAPRDRAALLQQLVRLEPHPESVPINMLVKVPGTPMENVEDLDPLEFIRAIAVARILMPQSHVRLSAGREQMDESTQAMAFLAGANSIFYGDTLLTTGNPQIERDRALFDKLGLHPEQRDTHADEADTETALTHAIQRQRDDALFYDAAQA</sequence>
<dbReference type="HAMAP" id="MF_01694">
    <property type="entry name" value="BioB"/>
    <property type="match status" value="1"/>
</dbReference>
<keyword evidence="9 13" id="KW-0093">Biotin biosynthesis</keyword>
<dbReference type="GO" id="GO:0005506">
    <property type="term" value="F:iron ion binding"/>
    <property type="evidence" value="ECO:0007669"/>
    <property type="project" value="UniProtKB-UniRule"/>
</dbReference>
<dbReference type="SMART" id="SM00876">
    <property type="entry name" value="BATS"/>
    <property type="match status" value="1"/>
</dbReference>
<comment type="cofactor">
    <cofactor evidence="13 14">
        <name>[4Fe-4S] cluster</name>
        <dbReference type="ChEBI" id="CHEBI:49883"/>
    </cofactor>
    <text evidence="13 14">Binds 1 [4Fe-4S] cluster. The cluster is coordinated with 3 cysteines and an exchangeable S-adenosyl-L-methionine.</text>
</comment>
<dbReference type="PROSITE" id="PS51918">
    <property type="entry name" value="RADICAL_SAM"/>
    <property type="match status" value="1"/>
</dbReference>
<evidence type="ECO:0000256" key="12">
    <source>
        <dbReference type="ARBA" id="ARBA00051157"/>
    </source>
</evidence>
<dbReference type="NCBIfam" id="TIGR00433">
    <property type="entry name" value="bioB"/>
    <property type="match status" value="1"/>
</dbReference>
<dbReference type="InterPro" id="IPR006638">
    <property type="entry name" value="Elp3/MiaA/NifB-like_rSAM"/>
</dbReference>
<dbReference type="SUPFAM" id="SSF102114">
    <property type="entry name" value="Radical SAM enzymes"/>
    <property type="match status" value="1"/>
</dbReference>
<proteinExistence type="inferred from homology"/>
<dbReference type="Proteomes" id="UP000319812">
    <property type="component" value="Unassembled WGS sequence"/>
</dbReference>
<reference evidence="16 17" key="1">
    <citation type="submission" date="2019-06" db="EMBL/GenBank/DDBJ databases">
        <title>Whole genome shotgun sequence of Halomonas halmophila NBRC 15537.</title>
        <authorList>
            <person name="Hosoyama A."/>
            <person name="Uohara A."/>
            <person name="Ohji S."/>
            <person name="Ichikawa N."/>
        </authorList>
    </citation>
    <scope>NUCLEOTIDE SEQUENCE [LARGE SCALE GENOMIC DNA]</scope>
    <source>
        <strain evidence="16 17">NBRC 15537</strain>
    </source>
</reference>
<dbReference type="GO" id="GO:0009102">
    <property type="term" value="P:biotin biosynthetic process"/>
    <property type="evidence" value="ECO:0007669"/>
    <property type="project" value="UniProtKB-UniRule"/>
</dbReference>
<protein>
    <recommendedName>
        <fullName evidence="3 13">Biotin synthase</fullName>
        <ecNumber evidence="3 13">2.8.1.6</ecNumber>
    </recommendedName>
</protein>
<comment type="caution">
    <text evidence="16">The sequence shown here is derived from an EMBL/GenBank/DDBJ whole genome shotgun (WGS) entry which is preliminary data.</text>
</comment>
<evidence type="ECO:0000256" key="1">
    <source>
        <dbReference type="ARBA" id="ARBA00004942"/>
    </source>
</evidence>
<dbReference type="InterPro" id="IPR058240">
    <property type="entry name" value="rSAM_sf"/>
</dbReference>
<dbReference type="EMBL" id="BJOC01000012">
    <property type="protein sequence ID" value="GED21820.1"/>
    <property type="molecule type" value="Genomic_DNA"/>
</dbReference>
<dbReference type="PANTHER" id="PTHR22976">
    <property type="entry name" value="BIOTIN SYNTHASE"/>
    <property type="match status" value="1"/>
</dbReference>
<feature type="binding site" evidence="13 14">
    <location>
        <position position="230"/>
    </location>
    <ligand>
        <name>[2Fe-2S] cluster</name>
        <dbReference type="ChEBI" id="CHEBI:190135"/>
    </ligand>
</feature>